<dbReference type="OrthoDB" id="4018688at2759"/>
<evidence type="ECO:0000256" key="1">
    <source>
        <dbReference type="ARBA" id="ARBA00011062"/>
    </source>
</evidence>
<comment type="caution">
    <text evidence="6">The sequence shown here is derived from an EMBL/GenBank/DDBJ whole genome shotgun (WGS) entry which is preliminary data.</text>
</comment>
<dbReference type="SUPFAM" id="SSF64167">
    <property type="entry name" value="SurE-like"/>
    <property type="match status" value="1"/>
</dbReference>
<comment type="similarity">
    <text evidence="1">Belongs to the SurE nucleotidase family.</text>
</comment>
<evidence type="ECO:0000256" key="2">
    <source>
        <dbReference type="ARBA" id="ARBA00022723"/>
    </source>
</evidence>
<dbReference type="Gene3D" id="3.40.1210.10">
    <property type="entry name" value="Survival protein SurE-like phosphatase/nucleotidase"/>
    <property type="match status" value="1"/>
</dbReference>
<sequence length="304" mass="31564">MKSMFTKILTLAILVASTTAQRIVLTNDDGWAVAQLRDEYNMLIAAGYQVILSAPAVNKSGTGNSTTTPTPLTAPCQFNTCPVGSPATGTDPNDSNIHYVNGFPVDSVKFGIQNFAEARWGTKPDFVVSGSNIGNNLGAGITGSGTVGAAGESALEGIPSFAFSGASGSSVIYTTLTTDPNSSSTISANIYTALILEFLSTYLSASSSRPIVPSGFSVNINFSSTSSCNNDADNFKWIATRLVSSTAGVDTTRCGTKNLPDETTVSRSGCFATVSVFHADSKKDAPAAAQKAVFDRLDSILTCL</sequence>
<dbReference type="Proteomes" id="UP000559027">
    <property type="component" value="Unassembled WGS sequence"/>
</dbReference>
<feature type="signal peptide" evidence="4">
    <location>
        <begin position="1"/>
        <end position="20"/>
    </location>
</feature>
<keyword evidence="3" id="KW-0378">Hydrolase</keyword>
<feature type="chain" id="PRO_5034089154" description="Survival protein SurE-like phosphatase/nucleotidase domain-containing protein" evidence="4">
    <location>
        <begin position="21"/>
        <end position="304"/>
    </location>
</feature>
<gene>
    <name evidence="6" type="ORF">D9756_009889</name>
</gene>
<keyword evidence="4" id="KW-0732">Signal</keyword>
<keyword evidence="7" id="KW-1185">Reference proteome</keyword>
<dbReference type="AlphaFoldDB" id="A0A8H5FS92"/>
<dbReference type="PANTHER" id="PTHR30457">
    <property type="entry name" value="5'-NUCLEOTIDASE SURE"/>
    <property type="match status" value="1"/>
</dbReference>
<dbReference type="GO" id="GO:0008252">
    <property type="term" value="F:nucleotidase activity"/>
    <property type="evidence" value="ECO:0007669"/>
    <property type="project" value="InterPro"/>
</dbReference>
<dbReference type="InterPro" id="IPR002828">
    <property type="entry name" value="SurE-like_Pase/nucleotidase"/>
</dbReference>
<evidence type="ECO:0000256" key="4">
    <source>
        <dbReference type="SAM" id="SignalP"/>
    </source>
</evidence>
<protein>
    <recommendedName>
        <fullName evidence="5">Survival protein SurE-like phosphatase/nucleotidase domain-containing protein</fullName>
    </recommendedName>
</protein>
<dbReference type="GO" id="GO:0046872">
    <property type="term" value="F:metal ion binding"/>
    <property type="evidence" value="ECO:0007669"/>
    <property type="project" value="UniProtKB-KW"/>
</dbReference>
<dbReference type="EMBL" id="JAACJO010000026">
    <property type="protein sequence ID" value="KAF5347261.1"/>
    <property type="molecule type" value="Genomic_DNA"/>
</dbReference>
<feature type="domain" description="Survival protein SurE-like phosphatase/nucleotidase" evidence="5">
    <location>
        <begin position="23"/>
        <end position="227"/>
    </location>
</feature>
<organism evidence="6 7">
    <name type="scientific">Leucocoprinus leucothites</name>
    <dbReference type="NCBI Taxonomy" id="201217"/>
    <lineage>
        <taxon>Eukaryota</taxon>
        <taxon>Fungi</taxon>
        <taxon>Dikarya</taxon>
        <taxon>Basidiomycota</taxon>
        <taxon>Agaricomycotina</taxon>
        <taxon>Agaricomycetes</taxon>
        <taxon>Agaricomycetidae</taxon>
        <taxon>Agaricales</taxon>
        <taxon>Agaricineae</taxon>
        <taxon>Agaricaceae</taxon>
        <taxon>Leucocoprinus</taxon>
    </lineage>
</organism>
<reference evidence="6 7" key="1">
    <citation type="journal article" date="2020" name="ISME J.">
        <title>Uncovering the hidden diversity of litter-decomposition mechanisms in mushroom-forming fungi.</title>
        <authorList>
            <person name="Floudas D."/>
            <person name="Bentzer J."/>
            <person name="Ahren D."/>
            <person name="Johansson T."/>
            <person name="Persson P."/>
            <person name="Tunlid A."/>
        </authorList>
    </citation>
    <scope>NUCLEOTIDE SEQUENCE [LARGE SCALE GENOMIC DNA]</scope>
    <source>
        <strain evidence="6 7">CBS 146.42</strain>
    </source>
</reference>
<dbReference type="Pfam" id="PF01975">
    <property type="entry name" value="SurE"/>
    <property type="match status" value="1"/>
</dbReference>
<dbReference type="InterPro" id="IPR036523">
    <property type="entry name" value="SurE-like_sf"/>
</dbReference>
<name>A0A8H5FS92_9AGAR</name>
<evidence type="ECO:0000313" key="7">
    <source>
        <dbReference type="Proteomes" id="UP000559027"/>
    </source>
</evidence>
<keyword evidence="2" id="KW-0479">Metal-binding</keyword>
<dbReference type="PANTHER" id="PTHR30457:SF0">
    <property type="entry name" value="PHOSPHATASE, PUTATIVE (AFU_ORTHOLOGUE AFUA_4G01070)-RELATED"/>
    <property type="match status" value="1"/>
</dbReference>
<proteinExistence type="inferred from homology"/>
<evidence type="ECO:0000256" key="3">
    <source>
        <dbReference type="ARBA" id="ARBA00022801"/>
    </source>
</evidence>
<evidence type="ECO:0000313" key="6">
    <source>
        <dbReference type="EMBL" id="KAF5347261.1"/>
    </source>
</evidence>
<dbReference type="InterPro" id="IPR030048">
    <property type="entry name" value="SurE"/>
</dbReference>
<accession>A0A8H5FS92</accession>
<evidence type="ECO:0000259" key="5">
    <source>
        <dbReference type="Pfam" id="PF01975"/>
    </source>
</evidence>